<evidence type="ECO:0000313" key="4">
    <source>
        <dbReference type="EMBL" id="JAG98959.1"/>
    </source>
</evidence>
<feature type="domain" description="PPM-type phosphatase" evidence="3">
    <location>
        <begin position="382"/>
        <end position="615"/>
    </location>
</feature>
<proteinExistence type="inferred from homology"/>
<protein>
    <recommendedName>
        <fullName evidence="1">Protein phosphatase</fullName>
        <ecNumber evidence="1">3.1.3.16</ecNumber>
    </recommendedName>
</protein>
<comment type="cofactor">
    <cofactor evidence="1">
        <name>Mn(2+)</name>
        <dbReference type="ChEBI" id="CHEBI:29035"/>
    </cofactor>
</comment>
<dbReference type="EC" id="3.1.3.16" evidence="1"/>
<dbReference type="InterPro" id="IPR039123">
    <property type="entry name" value="PPTC7"/>
</dbReference>
<organism evidence="4">
    <name type="scientific">Araucaria cunninghamii</name>
    <name type="common">Hoop pine</name>
    <name type="synonym">Moreton Bay pine</name>
    <dbReference type="NCBI Taxonomy" id="56994"/>
    <lineage>
        <taxon>Eukaryota</taxon>
        <taxon>Viridiplantae</taxon>
        <taxon>Streptophyta</taxon>
        <taxon>Embryophyta</taxon>
        <taxon>Tracheophyta</taxon>
        <taxon>Spermatophyta</taxon>
        <taxon>Pinopsida</taxon>
        <taxon>Pinidae</taxon>
        <taxon>Conifers II</taxon>
        <taxon>Araucariales</taxon>
        <taxon>Araucariaceae</taxon>
        <taxon>Araucaria</taxon>
    </lineage>
</organism>
<feature type="region of interest" description="Disordered" evidence="2">
    <location>
        <begin position="294"/>
        <end position="351"/>
    </location>
</feature>
<dbReference type="SUPFAM" id="SSF81606">
    <property type="entry name" value="PP2C-like"/>
    <property type="match status" value="1"/>
</dbReference>
<comment type="cofactor">
    <cofactor evidence="1">
        <name>Mg(2+)</name>
        <dbReference type="ChEBI" id="CHEBI:18420"/>
    </cofactor>
</comment>
<dbReference type="EMBL" id="GCKF01014943">
    <property type="protein sequence ID" value="JAG98959.1"/>
    <property type="molecule type" value="Transcribed_RNA"/>
</dbReference>
<dbReference type="GO" id="GO:0004722">
    <property type="term" value="F:protein serine/threonine phosphatase activity"/>
    <property type="evidence" value="ECO:0007669"/>
    <property type="project" value="UniProtKB-EC"/>
</dbReference>
<dbReference type="InterPro" id="IPR001932">
    <property type="entry name" value="PPM-type_phosphatase-like_dom"/>
</dbReference>
<evidence type="ECO:0000256" key="1">
    <source>
        <dbReference type="RuleBase" id="RU366020"/>
    </source>
</evidence>
<evidence type="ECO:0000259" key="3">
    <source>
        <dbReference type="PROSITE" id="PS51746"/>
    </source>
</evidence>
<comment type="similarity">
    <text evidence="1">Belongs to the PP2C family.</text>
</comment>
<keyword evidence="1" id="KW-0460">Magnesium</keyword>
<sequence length="621" mass="66527">MALAVAKMLDCSLMLSCLSGFRASSLLSAKTLKISTSVKPAFRLPRSQCPKFTAFPRNLPRRISISTASFPSSEFELDIISTREIADGSVVFQFGVREPEKVSEQSPAGERGDSDGNFEVSEGNFATNSGVAISAEACGLEGGEIRGENFATENRMALEREEHAQGFSADTMKMVEDERGRIAAVVVENSGKDAAEYSSLEAGKCPEFSRAGVSGTEEMSEEKTSLSIGRIVTANLQAEVCGSPLDGGMKTEEIDGRHNNAELTRLVEEVPESAQNFGENLDGSGTGAKRKLDDIADEKLGQNSRSEVKDNENGSEEDSEQKAGNGILLEKSSQVQTKNEEKSEPPAPEDFEITYDAVDSGEKGEKRMKREGQRTFSLLSGAAMVPHPSKVSTGGEDAYFVVPNHWIGVADGVGQWALEGINAGLYAQELMENCRKLVSEESSMTKPKQVLVNSAMEAKSPGSSTVLVASLIGQTLHVVNLGDSGFLVIREGSVVAKSSPMTHGFNFPYQIERGDDPSSVLESYEVDLNEGDVIVTATDGLFDNIYDHEIASIVQNSLQTGLNPKEIATLLANEAQERGKSTSGNSPFSEAARAAGYYTYIGGKLDDVTVIVSIVKANGKE</sequence>
<dbReference type="AlphaFoldDB" id="A0A0D6R800"/>
<dbReference type="PANTHER" id="PTHR12320:SF1">
    <property type="entry name" value="PROTEIN PHOSPHATASE PTC7 HOMOLOG"/>
    <property type="match status" value="1"/>
</dbReference>
<dbReference type="Pfam" id="PF07228">
    <property type="entry name" value="SpoIIE"/>
    <property type="match status" value="1"/>
</dbReference>
<comment type="catalytic activity">
    <reaction evidence="1">
        <text>O-phospho-L-seryl-[protein] + H2O = L-seryl-[protein] + phosphate</text>
        <dbReference type="Rhea" id="RHEA:20629"/>
        <dbReference type="Rhea" id="RHEA-COMP:9863"/>
        <dbReference type="Rhea" id="RHEA-COMP:11604"/>
        <dbReference type="ChEBI" id="CHEBI:15377"/>
        <dbReference type="ChEBI" id="CHEBI:29999"/>
        <dbReference type="ChEBI" id="CHEBI:43474"/>
        <dbReference type="ChEBI" id="CHEBI:83421"/>
        <dbReference type="EC" id="3.1.3.16"/>
    </reaction>
</comment>
<dbReference type="InterPro" id="IPR036457">
    <property type="entry name" value="PPM-type-like_dom_sf"/>
</dbReference>
<keyword evidence="1" id="KW-0904">Protein phosphatase</keyword>
<accession>A0A0D6R800</accession>
<comment type="catalytic activity">
    <reaction evidence="1">
        <text>O-phospho-L-threonyl-[protein] + H2O = L-threonyl-[protein] + phosphate</text>
        <dbReference type="Rhea" id="RHEA:47004"/>
        <dbReference type="Rhea" id="RHEA-COMP:11060"/>
        <dbReference type="Rhea" id="RHEA-COMP:11605"/>
        <dbReference type="ChEBI" id="CHEBI:15377"/>
        <dbReference type="ChEBI" id="CHEBI:30013"/>
        <dbReference type="ChEBI" id="CHEBI:43474"/>
        <dbReference type="ChEBI" id="CHEBI:61977"/>
        <dbReference type="EC" id="3.1.3.16"/>
    </reaction>
</comment>
<dbReference type="SMART" id="SM00332">
    <property type="entry name" value="PP2Cc"/>
    <property type="match status" value="1"/>
</dbReference>
<name>A0A0D6R800_ARACU</name>
<keyword evidence="1" id="KW-0479">Metal-binding</keyword>
<evidence type="ECO:0000256" key="2">
    <source>
        <dbReference type="SAM" id="MobiDB-lite"/>
    </source>
</evidence>
<reference evidence="4" key="1">
    <citation type="submission" date="2015-03" db="EMBL/GenBank/DDBJ databases">
        <title>A transcriptome of Araucaria cunninghamii, an australian fine timber species.</title>
        <authorList>
            <person name="Jing Yi C.J.Y."/>
            <person name="Yin San L.Y.S."/>
            <person name="Abdul Karim S.S."/>
            <person name="Wan Azmi N.N."/>
            <person name="Hercus R.R."/>
            <person name="Croft L.L."/>
        </authorList>
    </citation>
    <scope>NUCLEOTIDE SEQUENCE</scope>
    <source>
        <strain evidence="4">MI0301</strain>
        <tissue evidence="4">Leaf</tissue>
    </source>
</reference>
<dbReference type="PROSITE" id="PS51746">
    <property type="entry name" value="PPM_2"/>
    <property type="match status" value="1"/>
</dbReference>
<feature type="region of interest" description="Disordered" evidence="2">
    <location>
        <begin position="101"/>
        <end position="121"/>
    </location>
</feature>
<dbReference type="SMART" id="SM00331">
    <property type="entry name" value="PP2C_SIG"/>
    <property type="match status" value="1"/>
</dbReference>
<feature type="compositionally biased region" description="Basic and acidic residues" evidence="2">
    <location>
        <begin position="294"/>
        <end position="312"/>
    </location>
</feature>
<keyword evidence="1" id="KW-0464">Manganese</keyword>
<dbReference type="Gene3D" id="3.60.40.10">
    <property type="entry name" value="PPM-type phosphatase domain"/>
    <property type="match status" value="1"/>
</dbReference>
<dbReference type="GO" id="GO:0046872">
    <property type="term" value="F:metal ion binding"/>
    <property type="evidence" value="ECO:0007669"/>
    <property type="project" value="UniProtKB-UniRule"/>
</dbReference>
<keyword evidence="1" id="KW-0378">Hydrolase</keyword>
<dbReference type="PANTHER" id="PTHR12320">
    <property type="entry name" value="PROTEIN PHOSPHATASE 2C"/>
    <property type="match status" value="1"/>
</dbReference>